<accession>A0ABR5DS69</accession>
<protein>
    <submittedName>
        <fullName evidence="1">Uncharacterized protein</fullName>
    </submittedName>
</protein>
<comment type="caution">
    <text evidence="1">The sequence shown here is derived from an EMBL/GenBank/DDBJ whole genome shotgun (WGS) entry which is preliminary data.</text>
</comment>
<dbReference type="EMBL" id="LAOO01000001">
    <property type="protein sequence ID" value="KJW01579.1"/>
    <property type="molecule type" value="Genomic_DNA"/>
</dbReference>
<reference evidence="1 2" key="1">
    <citation type="submission" date="2015-02" db="EMBL/GenBank/DDBJ databases">
        <title>Genome Sequencing of Rickettsiales.</title>
        <authorList>
            <person name="Daugherty S.C."/>
            <person name="Su Q."/>
            <person name="Abolude K."/>
            <person name="Beier-Sexton M."/>
            <person name="Carlyon J.A."/>
            <person name="Carter R."/>
            <person name="Day N.P."/>
            <person name="Dumler S.J."/>
            <person name="Dyachenko V."/>
            <person name="Godinez A."/>
            <person name="Kurtti T.J."/>
            <person name="Lichay M."/>
            <person name="Mullins K.E."/>
            <person name="Ott S."/>
            <person name="Pappas-Brown V."/>
            <person name="Paris D.H."/>
            <person name="Patel P."/>
            <person name="Richards A.L."/>
            <person name="Sadzewicz L."/>
            <person name="Sears K."/>
            <person name="Seidman D."/>
            <person name="Sengamalay N."/>
            <person name="Stenos J."/>
            <person name="Tallon L.J."/>
            <person name="Vincent G."/>
            <person name="Fraser C.M."/>
            <person name="Munderloh U."/>
            <person name="Dunning-Hotopp J.C."/>
        </authorList>
    </citation>
    <scope>NUCLEOTIDE SEQUENCE [LARGE SCALE GENOMIC DNA]</scope>
    <source>
        <strain evidence="1 2">Tate's Hell</strain>
    </source>
</reference>
<evidence type="ECO:0000313" key="2">
    <source>
        <dbReference type="Proteomes" id="UP000035491"/>
    </source>
</evidence>
<keyword evidence="2" id="KW-1185">Reference proteome</keyword>
<organism evidence="1 2">
    <name type="scientific">Rickettsia parkeri str. Tate's Hell</name>
    <dbReference type="NCBI Taxonomy" id="1359189"/>
    <lineage>
        <taxon>Bacteria</taxon>
        <taxon>Pseudomonadati</taxon>
        <taxon>Pseudomonadota</taxon>
        <taxon>Alphaproteobacteria</taxon>
        <taxon>Rickettsiales</taxon>
        <taxon>Rickettsiaceae</taxon>
        <taxon>Rickettsieae</taxon>
        <taxon>Rickettsia</taxon>
        <taxon>spotted fever group</taxon>
    </lineage>
</organism>
<name>A0ABR5DS69_RICPA</name>
<proteinExistence type="predicted"/>
<evidence type="ECO:0000313" key="1">
    <source>
        <dbReference type="EMBL" id="KJW01579.1"/>
    </source>
</evidence>
<gene>
    <name evidence="1" type="ORF">RPATATE_0046</name>
</gene>
<dbReference type="RefSeq" id="WP_041472184.1">
    <property type="nucleotide sequence ID" value="NZ_LAOO01000001.1"/>
</dbReference>
<dbReference type="Proteomes" id="UP000035491">
    <property type="component" value="Unassembled WGS sequence"/>
</dbReference>
<sequence length="133" mass="14928">MLSSLKKQFDNDKEFLLNHTKEFLTTPGVGVTLETNRAKIEGKNGETPILIRDGRNNPNEKIVLGTKAFEMQYLNAIRGAINIAKGKNKPELVLKLNKKTVKFINSFNALNMEKSQENISKIGKLKLTVLLNC</sequence>